<dbReference type="PATRIC" id="fig|587753.10.peg.2438"/>
<proteinExistence type="predicted"/>
<evidence type="ECO:0000313" key="1">
    <source>
        <dbReference type="EMBL" id="AKA23895.1"/>
    </source>
</evidence>
<dbReference type="AlphaFoldDB" id="A0A0D5XYK3"/>
<evidence type="ECO:0008006" key="3">
    <source>
        <dbReference type="Google" id="ProtNLM"/>
    </source>
</evidence>
<dbReference type="Pfam" id="PF22752">
    <property type="entry name" value="DUF488-N3i"/>
    <property type="match status" value="1"/>
</dbReference>
<accession>A0A0D5XYK3</accession>
<organism evidence="1 2">
    <name type="scientific">Pseudomonas chlororaphis</name>
    <dbReference type="NCBI Taxonomy" id="587753"/>
    <lineage>
        <taxon>Bacteria</taxon>
        <taxon>Pseudomonadati</taxon>
        <taxon>Pseudomonadota</taxon>
        <taxon>Gammaproteobacteria</taxon>
        <taxon>Pseudomonadales</taxon>
        <taxon>Pseudomonadaceae</taxon>
        <taxon>Pseudomonas</taxon>
    </lineage>
</organism>
<evidence type="ECO:0000313" key="2">
    <source>
        <dbReference type="Proteomes" id="UP000032748"/>
    </source>
</evidence>
<dbReference type="PANTHER" id="PTHR36849:SF1">
    <property type="entry name" value="CYTOPLASMIC PROTEIN"/>
    <property type="match status" value="1"/>
</dbReference>
<name>A0A0D5XYK3_9PSED</name>
<dbReference type="OrthoDB" id="9790745at2"/>
<dbReference type="Proteomes" id="UP000032748">
    <property type="component" value="Chromosome"/>
</dbReference>
<dbReference type="PANTHER" id="PTHR36849">
    <property type="entry name" value="CYTOPLASMIC PROTEIN-RELATED"/>
    <property type="match status" value="1"/>
</dbReference>
<gene>
    <name evidence="1" type="ORF">PCL1606_24420</name>
</gene>
<reference evidence="1 2" key="1">
    <citation type="journal article" date="2015" name="Mol. Plant Microbe Interact.">
        <title>Comparative Genomic Analysis of Pseudomonas chlororaphis PCL1606 Reveals New Insight into Antifungal Compounds Involved in Biocontrol.</title>
        <authorList>
            <person name="Calderon C.E."/>
            <person name="Ramos C."/>
            <person name="de Vicente A."/>
            <person name="Cazorla F.M."/>
        </authorList>
    </citation>
    <scope>NUCLEOTIDE SEQUENCE [LARGE SCALE GENOMIC DNA]</scope>
    <source>
        <strain evidence="1 2">PCL1606</strain>
    </source>
</reference>
<protein>
    <recommendedName>
        <fullName evidence="3">DUF488 domain-containing protein</fullName>
    </recommendedName>
</protein>
<dbReference type="RefSeq" id="WP_045882447.1">
    <property type="nucleotide sequence ID" value="NZ_CP011110.1"/>
</dbReference>
<dbReference type="InterPro" id="IPR052552">
    <property type="entry name" value="YeaO-like"/>
</dbReference>
<sequence>MIQCKRAYEPAGPDDGYRVLVDRLWPRNCRKAQLPLDEWCKELAPSSQLRRAFKSGELDFETFRSRYRQELTARPEHWWALLARAQQGRLTLVYAARDARHNNARVLAEWLEDELDRRDEGSSPVCYAPNFKPPE</sequence>
<dbReference type="EMBL" id="CP011110">
    <property type="protein sequence ID" value="AKA23895.1"/>
    <property type="molecule type" value="Genomic_DNA"/>
</dbReference>
<dbReference type="KEGG" id="pcz:PCL1606_24420"/>